<accession>T1GMV6</accession>
<dbReference type="Gene3D" id="3.40.50.720">
    <property type="entry name" value="NAD(P)-binding Rossmann-like Domain"/>
    <property type="match status" value="1"/>
</dbReference>
<dbReference type="AlphaFoldDB" id="T1GMV6"/>
<dbReference type="GO" id="GO:0016491">
    <property type="term" value="F:oxidoreductase activity"/>
    <property type="evidence" value="ECO:0007669"/>
    <property type="project" value="UniProtKB-KW"/>
</dbReference>
<reference evidence="2" key="2">
    <citation type="submission" date="2015-06" db="UniProtKB">
        <authorList>
            <consortium name="EnsemblMetazoa"/>
        </authorList>
    </citation>
    <scope>IDENTIFICATION</scope>
</reference>
<dbReference type="Proteomes" id="UP000015102">
    <property type="component" value="Unassembled WGS sequence"/>
</dbReference>
<dbReference type="PANTHER" id="PTHR43157">
    <property type="entry name" value="PHOSPHATIDYLINOSITOL-GLYCAN BIOSYNTHESIS CLASS F PROTEIN-RELATED"/>
    <property type="match status" value="1"/>
</dbReference>
<organism evidence="2 3">
    <name type="scientific">Megaselia scalaris</name>
    <name type="common">Humpbacked fly</name>
    <name type="synonym">Phora scalaris</name>
    <dbReference type="NCBI Taxonomy" id="36166"/>
    <lineage>
        <taxon>Eukaryota</taxon>
        <taxon>Metazoa</taxon>
        <taxon>Ecdysozoa</taxon>
        <taxon>Arthropoda</taxon>
        <taxon>Hexapoda</taxon>
        <taxon>Insecta</taxon>
        <taxon>Pterygota</taxon>
        <taxon>Neoptera</taxon>
        <taxon>Endopterygota</taxon>
        <taxon>Diptera</taxon>
        <taxon>Brachycera</taxon>
        <taxon>Muscomorpha</taxon>
        <taxon>Platypezoidea</taxon>
        <taxon>Phoridae</taxon>
        <taxon>Megaseliini</taxon>
        <taxon>Megaselia</taxon>
    </lineage>
</organism>
<dbReference type="HOGENOM" id="CLU_2216879_0_0_1"/>
<dbReference type="EnsemblMetazoa" id="MESCA004890-RA">
    <property type="protein sequence ID" value="MESCA004890-PA"/>
    <property type="gene ID" value="MESCA004890"/>
</dbReference>
<dbReference type="EMBL" id="CAQQ02116530">
    <property type="status" value="NOT_ANNOTATED_CDS"/>
    <property type="molecule type" value="Genomic_DNA"/>
</dbReference>
<dbReference type="PRINTS" id="PR00081">
    <property type="entry name" value="GDHRDH"/>
</dbReference>
<dbReference type="InterPro" id="IPR036291">
    <property type="entry name" value="NAD(P)-bd_dom_sf"/>
</dbReference>
<keyword evidence="1" id="KW-0560">Oxidoreductase</keyword>
<name>T1GMV6_MEGSC</name>
<dbReference type="InterPro" id="IPR002347">
    <property type="entry name" value="SDR_fam"/>
</dbReference>
<keyword evidence="3" id="KW-1185">Reference proteome</keyword>
<dbReference type="PANTHER" id="PTHR43157:SF31">
    <property type="entry name" value="PHOSPHATIDYLINOSITOL-GLYCAN BIOSYNTHESIS CLASS F PROTEIN"/>
    <property type="match status" value="1"/>
</dbReference>
<sequence length="95" mass="10466">LVLYKQPGRIAVITGGNRGIGLRIIEKLLGCEMTVIMGCRDPKSAEKSVRQVVDLDNSKGKLVIEQLDVGNLASVRAFGKKIQENYEKLDILINN</sequence>
<proteinExistence type="predicted"/>
<evidence type="ECO:0000313" key="2">
    <source>
        <dbReference type="EnsemblMetazoa" id="MESCA004890-PA"/>
    </source>
</evidence>
<evidence type="ECO:0000313" key="3">
    <source>
        <dbReference type="Proteomes" id="UP000015102"/>
    </source>
</evidence>
<dbReference type="Pfam" id="PF00106">
    <property type="entry name" value="adh_short"/>
    <property type="match status" value="1"/>
</dbReference>
<protein>
    <recommendedName>
        <fullName evidence="4">Short-chain dehydrogenase</fullName>
    </recommendedName>
</protein>
<dbReference type="STRING" id="36166.T1GMV6"/>
<evidence type="ECO:0000256" key="1">
    <source>
        <dbReference type="ARBA" id="ARBA00023002"/>
    </source>
</evidence>
<dbReference type="SUPFAM" id="SSF51735">
    <property type="entry name" value="NAD(P)-binding Rossmann-fold domains"/>
    <property type="match status" value="1"/>
</dbReference>
<reference evidence="3" key="1">
    <citation type="submission" date="2013-02" db="EMBL/GenBank/DDBJ databases">
        <authorList>
            <person name="Hughes D."/>
        </authorList>
    </citation>
    <scope>NUCLEOTIDE SEQUENCE</scope>
    <source>
        <strain>Durham</strain>
        <strain evidence="3">NC isolate 2 -- Noor lab</strain>
    </source>
</reference>
<evidence type="ECO:0008006" key="4">
    <source>
        <dbReference type="Google" id="ProtNLM"/>
    </source>
</evidence>